<accession>A0AAI8C5V9</accession>
<dbReference type="EMBL" id="CP013690">
    <property type="protein sequence ID" value="ALU26557.1"/>
    <property type="molecule type" value="Genomic_DNA"/>
</dbReference>
<dbReference type="InterPro" id="IPR032710">
    <property type="entry name" value="NTF2-like_dom_sf"/>
</dbReference>
<evidence type="ECO:0000313" key="2">
    <source>
        <dbReference type="EMBL" id="ALU26557.1"/>
    </source>
</evidence>
<dbReference type="InterPro" id="IPR011944">
    <property type="entry name" value="Steroid_delta5-4_isomerase"/>
</dbReference>
<dbReference type="InterPro" id="IPR027843">
    <property type="entry name" value="DUF4440"/>
</dbReference>
<reference evidence="2 3" key="1">
    <citation type="journal article" date="2016" name="J. Zhejiang Univ. Sci. B">
        <title>Antibiotic resistance mechanisms of Myroides sp.</title>
        <authorList>
            <person name="Hu S."/>
            <person name="Yuan S."/>
            <person name="Qu H."/>
            <person name="Jiang T."/>
            <person name="Zhou Y."/>
            <person name="Wang M."/>
            <person name="Ming D."/>
        </authorList>
    </citation>
    <scope>NUCLEOTIDE SEQUENCE [LARGE SCALE GENOMIC DNA]</scope>
    <source>
        <strain evidence="2 3">PR63039</strain>
    </source>
</reference>
<dbReference type="SUPFAM" id="SSF54427">
    <property type="entry name" value="NTF2-like"/>
    <property type="match status" value="1"/>
</dbReference>
<dbReference type="RefSeq" id="WP_006263099.1">
    <property type="nucleotide sequence ID" value="NZ_CP013690.1"/>
</dbReference>
<dbReference type="Proteomes" id="UP000069030">
    <property type="component" value="Chromosome"/>
</dbReference>
<dbReference type="KEGG" id="mod:AS202_10535"/>
<organism evidence="2 3">
    <name type="scientific">Myroides odoratimimus</name>
    <dbReference type="NCBI Taxonomy" id="76832"/>
    <lineage>
        <taxon>Bacteria</taxon>
        <taxon>Pseudomonadati</taxon>
        <taxon>Bacteroidota</taxon>
        <taxon>Flavobacteriia</taxon>
        <taxon>Flavobacteriales</taxon>
        <taxon>Flavobacteriaceae</taxon>
        <taxon>Myroides</taxon>
    </lineage>
</organism>
<gene>
    <name evidence="2" type="ORF">AS202_10535</name>
</gene>
<dbReference type="AlphaFoldDB" id="A0AAI8C5V9"/>
<evidence type="ECO:0000259" key="1">
    <source>
        <dbReference type="Pfam" id="PF14534"/>
    </source>
</evidence>
<protein>
    <submittedName>
        <fullName evidence="2">DUF4440 domain-containing protein</fullName>
    </submittedName>
</protein>
<dbReference type="Pfam" id="PF14534">
    <property type="entry name" value="DUF4440"/>
    <property type="match status" value="1"/>
</dbReference>
<proteinExistence type="predicted"/>
<feature type="domain" description="DUF4440" evidence="1">
    <location>
        <begin position="8"/>
        <end position="119"/>
    </location>
</feature>
<dbReference type="NCBIfam" id="TIGR02246">
    <property type="entry name" value="SgcJ/EcaC family oxidoreductase"/>
    <property type="match status" value="1"/>
</dbReference>
<sequence>MTRQNPEEIVQQFVTAWNKYDATLLADIFVDDADFVNVTGLWWHKKEDIFKAHDYGLRVIFKESQLVIKRTKIRYLTDTIAIVHARLQLSNQSALQENETPQLRNNLFIFVTQKIEKNWYCIAAQNAEVQNGKETFIKKEDGSFKAVNYNQFKK</sequence>
<evidence type="ECO:0000313" key="3">
    <source>
        <dbReference type="Proteomes" id="UP000069030"/>
    </source>
</evidence>
<dbReference type="Gene3D" id="3.10.450.50">
    <property type="match status" value="1"/>
</dbReference>
<name>A0AAI8C5V9_9FLAO</name>